<dbReference type="EC" id="1.6.99.-" evidence="4"/>
<evidence type="ECO:0000259" key="3">
    <source>
        <dbReference type="Pfam" id="PF02525"/>
    </source>
</evidence>
<sequence>MTIIDGHPDPDGSRFIHALADAYAEGAGVDNEVRCIRVADLDFPLIHSRQAWEHGKAPGDIVQAQEAIAWAEHLVILYPLWLGDVPALLKGFFEQVMRPDFAFRYVDHGLPQKLLKGRSARLIVTMGMPALAYRLFYRAHSLKSLKRNILNFTGLSPVRSTIIGGIEGSPHRRKDWLARVCRLGTKAR</sequence>
<evidence type="ECO:0000313" key="4">
    <source>
        <dbReference type="EMBL" id="MDT9599018.1"/>
    </source>
</evidence>
<dbReference type="EMBL" id="JAVUPU010000004">
    <property type="protein sequence ID" value="MDT9599018.1"/>
    <property type="molecule type" value="Genomic_DNA"/>
</dbReference>
<dbReference type="RefSeq" id="WP_315726269.1">
    <property type="nucleotide sequence ID" value="NZ_JAVUPU010000004.1"/>
</dbReference>
<dbReference type="GO" id="GO:0016491">
    <property type="term" value="F:oxidoreductase activity"/>
    <property type="evidence" value="ECO:0007669"/>
    <property type="project" value="UniProtKB-KW"/>
</dbReference>
<dbReference type="Pfam" id="PF02525">
    <property type="entry name" value="Flavodoxin_2"/>
    <property type="match status" value="1"/>
</dbReference>
<dbReference type="InterPro" id="IPR051545">
    <property type="entry name" value="NAD(P)H_dehydrogenase_qn"/>
</dbReference>
<keyword evidence="5" id="KW-1185">Reference proteome</keyword>
<dbReference type="Proteomes" id="UP001259572">
    <property type="component" value="Unassembled WGS sequence"/>
</dbReference>
<gene>
    <name evidence="4" type="ORF">RQX22_08650</name>
</gene>
<dbReference type="PANTHER" id="PTHR10204:SF34">
    <property type="entry name" value="NAD(P)H DEHYDROGENASE [QUINONE] 1 ISOFORM 1"/>
    <property type="match status" value="1"/>
</dbReference>
<dbReference type="SUPFAM" id="SSF52218">
    <property type="entry name" value="Flavoproteins"/>
    <property type="match status" value="1"/>
</dbReference>
<reference evidence="4 5" key="1">
    <citation type="submission" date="2023-05" db="EMBL/GenBank/DDBJ databases">
        <authorList>
            <person name="Guo Y."/>
        </authorList>
    </citation>
    <scope>NUCLEOTIDE SEQUENCE [LARGE SCALE GENOMIC DNA]</scope>
    <source>
        <strain evidence="4 5">GR2756</strain>
    </source>
</reference>
<comment type="caution">
    <text evidence="4">The sequence shown here is derived from an EMBL/GenBank/DDBJ whole genome shotgun (WGS) entry which is preliminary data.</text>
</comment>
<protein>
    <submittedName>
        <fullName evidence="4">NAD(P)H-dependent oxidoreductase</fullName>
        <ecNumber evidence="4">1.-.-.-</ecNumber>
        <ecNumber evidence="4">1.6.99.-</ecNumber>
    </submittedName>
</protein>
<proteinExistence type="inferred from homology"/>
<dbReference type="PANTHER" id="PTHR10204">
    <property type="entry name" value="NAD P H OXIDOREDUCTASE-RELATED"/>
    <property type="match status" value="1"/>
</dbReference>
<evidence type="ECO:0000256" key="1">
    <source>
        <dbReference type="ARBA" id="ARBA00006252"/>
    </source>
</evidence>
<organism evidence="4 5">
    <name type="scientific">Sphingosinicella rhizophila</name>
    <dbReference type="NCBI Taxonomy" id="3050082"/>
    <lineage>
        <taxon>Bacteria</taxon>
        <taxon>Pseudomonadati</taxon>
        <taxon>Pseudomonadota</taxon>
        <taxon>Alphaproteobacteria</taxon>
        <taxon>Sphingomonadales</taxon>
        <taxon>Sphingosinicellaceae</taxon>
        <taxon>Sphingosinicella</taxon>
    </lineage>
</organism>
<accession>A0ABU3Q6H3</accession>
<evidence type="ECO:0000313" key="5">
    <source>
        <dbReference type="Proteomes" id="UP001259572"/>
    </source>
</evidence>
<feature type="domain" description="Flavodoxin-like fold" evidence="3">
    <location>
        <begin position="2"/>
        <end position="175"/>
    </location>
</feature>
<name>A0ABU3Q6H3_9SPHN</name>
<dbReference type="Gene3D" id="3.40.50.360">
    <property type="match status" value="1"/>
</dbReference>
<evidence type="ECO:0000256" key="2">
    <source>
        <dbReference type="ARBA" id="ARBA00023002"/>
    </source>
</evidence>
<dbReference type="EC" id="1.-.-.-" evidence="4"/>
<keyword evidence="2 4" id="KW-0560">Oxidoreductase</keyword>
<dbReference type="InterPro" id="IPR029039">
    <property type="entry name" value="Flavoprotein-like_sf"/>
</dbReference>
<dbReference type="InterPro" id="IPR003680">
    <property type="entry name" value="Flavodoxin_fold"/>
</dbReference>
<comment type="similarity">
    <text evidence="1">Belongs to the NAD(P)H dehydrogenase (quinone) family.</text>
</comment>